<evidence type="ECO:0000313" key="1">
    <source>
        <dbReference type="EMBL" id="NOU83124.1"/>
    </source>
</evidence>
<dbReference type="Proteomes" id="UP000596857">
    <property type="component" value="Unassembled WGS sequence"/>
</dbReference>
<dbReference type="RefSeq" id="WP_171720344.1">
    <property type="nucleotide sequence ID" value="NZ_WHOB01000089.1"/>
</dbReference>
<protein>
    <submittedName>
        <fullName evidence="1">Peptidoglycan-binding protein</fullName>
    </submittedName>
</protein>
<comment type="caution">
    <text evidence="1">The sequence shown here is derived from an EMBL/GenBank/DDBJ whole genome shotgun (WGS) entry which is preliminary data.</text>
</comment>
<sequence>MAAGHNNVAAVGTANSNSIYGTNFLGVYSQGSTHAQIAVLKANLRQYRSITPSYLWTSTPSLEGNTSNAFDAATTANLMVFQSNSGLTADGSYGAGSRNAMHASIGVSPRGWVRIFKSTSGYINYNDTVAGLANDATYKLDHAWCTSSCRDTLYSIGYAFYSTYSKLIEVNDGSLMDGADTPEHSTHQSGREVDIRNAGLTAAEAKKFLEICIANTNVSRVIYYTNHGLTSSKIYIRADHADHFHVDTVN</sequence>
<dbReference type="SUPFAM" id="SSF55166">
    <property type="entry name" value="Hedgehog/DD-peptidase"/>
    <property type="match status" value="1"/>
</dbReference>
<dbReference type="Gene3D" id="1.10.101.10">
    <property type="entry name" value="PGBD-like superfamily/PGBD"/>
    <property type="match status" value="1"/>
</dbReference>
<dbReference type="InterPro" id="IPR009045">
    <property type="entry name" value="Zn_M74/Hedgehog-like"/>
</dbReference>
<keyword evidence="2" id="KW-1185">Reference proteome</keyword>
<dbReference type="SUPFAM" id="SSF47090">
    <property type="entry name" value="PGBD-like"/>
    <property type="match status" value="1"/>
</dbReference>
<gene>
    <name evidence="1" type="ORF">GC101_30125</name>
</gene>
<organism evidence="1 2">
    <name type="scientific">Paenibacillus phytohabitans</name>
    <dbReference type="NCBI Taxonomy" id="2654978"/>
    <lineage>
        <taxon>Bacteria</taxon>
        <taxon>Bacillati</taxon>
        <taxon>Bacillota</taxon>
        <taxon>Bacilli</taxon>
        <taxon>Bacillales</taxon>
        <taxon>Paenibacillaceae</taxon>
        <taxon>Paenibacillus</taxon>
    </lineage>
</organism>
<evidence type="ECO:0000313" key="2">
    <source>
        <dbReference type="Proteomes" id="UP000596857"/>
    </source>
</evidence>
<dbReference type="EMBL" id="WHOB01000089">
    <property type="protein sequence ID" value="NOU83124.1"/>
    <property type="molecule type" value="Genomic_DNA"/>
</dbReference>
<reference evidence="1 2" key="1">
    <citation type="submission" date="2019-10" db="EMBL/GenBank/DDBJ databases">
        <title>Description of Paenibacillus terricola sp. nov.</title>
        <authorList>
            <person name="Carlier A."/>
            <person name="Qi S."/>
        </authorList>
    </citation>
    <scope>NUCLEOTIDE SEQUENCE [LARGE SCALE GENOMIC DNA]</scope>
    <source>
        <strain evidence="1 2">LMG 31459</strain>
    </source>
</reference>
<accession>A0ABX1YS57</accession>
<dbReference type="Gene3D" id="3.30.1380.10">
    <property type="match status" value="1"/>
</dbReference>
<proteinExistence type="predicted"/>
<dbReference type="InterPro" id="IPR036365">
    <property type="entry name" value="PGBD-like_sf"/>
</dbReference>
<name>A0ABX1YS57_9BACL</name>
<dbReference type="InterPro" id="IPR036366">
    <property type="entry name" value="PGBDSf"/>
</dbReference>